<dbReference type="AlphaFoldDB" id="X1JC81"/>
<protein>
    <recommendedName>
        <fullName evidence="4">NAD-dependent epimerase/dehydratase domain-containing protein</fullName>
    </recommendedName>
</protein>
<name>X1JC81_9ZZZZ</name>
<evidence type="ECO:0000256" key="1">
    <source>
        <dbReference type="ARBA" id="ARBA00007637"/>
    </source>
</evidence>
<comment type="caution">
    <text evidence="5">The sequence shown here is derived from an EMBL/GenBank/DDBJ whole genome shotgun (WGS) entry which is preliminary data.</text>
</comment>
<feature type="domain" description="NAD-dependent epimerase/dehydratase" evidence="4">
    <location>
        <begin position="3"/>
        <end position="176"/>
    </location>
</feature>
<reference evidence="5" key="1">
    <citation type="journal article" date="2014" name="Front. Microbiol.">
        <title>High frequency of phylogenetically diverse reductive dehalogenase-homologous genes in deep subseafloor sedimentary metagenomes.</title>
        <authorList>
            <person name="Kawai M."/>
            <person name="Futagami T."/>
            <person name="Toyoda A."/>
            <person name="Takaki Y."/>
            <person name="Nishi S."/>
            <person name="Hori S."/>
            <person name="Arai W."/>
            <person name="Tsubouchi T."/>
            <person name="Morono Y."/>
            <person name="Uchiyama I."/>
            <person name="Ito T."/>
            <person name="Fujiyama A."/>
            <person name="Inagaki F."/>
            <person name="Takami H."/>
        </authorList>
    </citation>
    <scope>NUCLEOTIDE SEQUENCE</scope>
    <source>
        <strain evidence="5">Expedition CK06-06</strain>
    </source>
</reference>
<gene>
    <name evidence="5" type="ORF">S03H2_44319</name>
</gene>
<dbReference type="SUPFAM" id="SSF51735">
    <property type="entry name" value="NAD(P)-binding Rossmann-fold domains"/>
    <property type="match status" value="1"/>
</dbReference>
<dbReference type="GO" id="GO:0016491">
    <property type="term" value="F:oxidoreductase activity"/>
    <property type="evidence" value="ECO:0007669"/>
    <property type="project" value="UniProtKB-KW"/>
</dbReference>
<dbReference type="InterPro" id="IPR001509">
    <property type="entry name" value="Epimerase_deHydtase"/>
</dbReference>
<dbReference type="EMBL" id="BARU01027705">
    <property type="protein sequence ID" value="GAH75949.1"/>
    <property type="molecule type" value="Genomic_DNA"/>
</dbReference>
<dbReference type="PANTHER" id="PTHR43103">
    <property type="entry name" value="NUCLEOSIDE-DIPHOSPHATE-SUGAR EPIMERASE"/>
    <property type="match status" value="1"/>
</dbReference>
<keyword evidence="2" id="KW-0560">Oxidoreductase</keyword>
<feature type="non-terminal residue" evidence="5">
    <location>
        <position position="201"/>
    </location>
</feature>
<evidence type="ECO:0000313" key="5">
    <source>
        <dbReference type="EMBL" id="GAH75949.1"/>
    </source>
</evidence>
<sequence>MKVLVTGGTGSVGKAVTERLVRDGWDVLVVGRRSGLEIPGAEYAACDVTCFEDVCEKVAGCDAVVHLAAIAAPIHHIGPEVMRVNVLGTFNVFEAAAIAGARRIVQASSINAFGCFFSLVDLPQMRYFPVDEEHPIFTTDPYSFSKEVIEEVGNYYWRRDGVSSVALRLPWVHPHGHQGSDKHRARVSRDRALLDELAAMP</sequence>
<dbReference type="InterPro" id="IPR036291">
    <property type="entry name" value="NAD(P)-bd_dom_sf"/>
</dbReference>
<organism evidence="5">
    <name type="scientific">marine sediment metagenome</name>
    <dbReference type="NCBI Taxonomy" id="412755"/>
    <lineage>
        <taxon>unclassified sequences</taxon>
        <taxon>metagenomes</taxon>
        <taxon>ecological metagenomes</taxon>
    </lineage>
</organism>
<dbReference type="Gene3D" id="3.40.50.720">
    <property type="entry name" value="NAD(P)-binding Rossmann-like Domain"/>
    <property type="match status" value="1"/>
</dbReference>
<evidence type="ECO:0000256" key="2">
    <source>
        <dbReference type="ARBA" id="ARBA00023002"/>
    </source>
</evidence>
<comment type="similarity">
    <text evidence="1">Belongs to the NAD(P)-dependent epimerase/dehydratase family.</text>
</comment>
<evidence type="ECO:0000256" key="3">
    <source>
        <dbReference type="ARBA" id="ARBA00023027"/>
    </source>
</evidence>
<dbReference type="Pfam" id="PF01370">
    <property type="entry name" value="Epimerase"/>
    <property type="match status" value="1"/>
</dbReference>
<proteinExistence type="inferred from homology"/>
<evidence type="ECO:0000259" key="4">
    <source>
        <dbReference type="Pfam" id="PF01370"/>
    </source>
</evidence>
<dbReference type="PANTHER" id="PTHR43103:SF5">
    <property type="entry name" value="4-EPIMERASE, PUTATIVE (AFU_ORTHOLOGUE AFUA_7G00360)-RELATED"/>
    <property type="match status" value="1"/>
</dbReference>
<keyword evidence="3" id="KW-0520">NAD</keyword>
<accession>X1JC81</accession>